<dbReference type="GO" id="GO:0009506">
    <property type="term" value="C:plasmodesma"/>
    <property type="evidence" value="ECO:0007669"/>
    <property type="project" value="UniProtKB-ARBA"/>
</dbReference>
<keyword evidence="4" id="KW-1185">Reference proteome</keyword>
<dbReference type="InterPro" id="IPR012946">
    <property type="entry name" value="X8"/>
</dbReference>
<feature type="non-terminal residue" evidence="3">
    <location>
        <position position="1"/>
    </location>
</feature>
<dbReference type="OrthoDB" id="1928574at2759"/>
<keyword evidence="1" id="KW-0732">Signal</keyword>
<dbReference type="Proteomes" id="UP000250235">
    <property type="component" value="Unassembled WGS sequence"/>
</dbReference>
<dbReference type="InterPro" id="IPR044788">
    <property type="entry name" value="X8_dom_prot"/>
</dbReference>
<dbReference type="EMBL" id="KQ995297">
    <property type="protein sequence ID" value="KZV47415.1"/>
    <property type="molecule type" value="Genomic_DNA"/>
</dbReference>
<feature type="domain" description="X8" evidence="2">
    <location>
        <begin position="3"/>
        <end position="64"/>
    </location>
</feature>
<dbReference type="Pfam" id="PF07983">
    <property type="entry name" value="X8"/>
    <property type="match status" value="1"/>
</dbReference>
<dbReference type="PANTHER" id="PTHR31044">
    <property type="entry name" value="BETA-1,3 GLUCANASE"/>
    <property type="match status" value="1"/>
</dbReference>
<organism evidence="3 4">
    <name type="scientific">Dorcoceras hygrometricum</name>
    <dbReference type="NCBI Taxonomy" id="472368"/>
    <lineage>
        <taxon>Eukaryota</taxon>
        <taxon>Viridiplantae</taxon>
        <taxon>Streptophyta</taxon>
        <taxon>Embryophyta</taxon>
        <taxon>Tracheophyta</taxon>
        <taxon>Spermatophyta</taxon>
        <taxon>Magnoliopsida</taxon>
        <taxon>eudicotyledons</taxon>
        <taxon>Gunneridae</taxon>
        <taxon>Pentapetalae</taxon>
        <taxon>asterids</taxon>
        <taxon>lamiids</taxon>
        <taxon>Lamiales</taxon>
        <taxon>Gesneriaceae</taxon>
        <taxon>Didymocarpoideae</taxon>
        <taxon>Trichosporeae</taxon>
        <taxon>Loxocarpinae</taxon>
        <taxon>Dorcoceras</taxon>
    </lineage>
</organism>
<accession>A0A2Z7CM35</accession>
<gene>
    <name evidence="3" type="ORF">F511_07829</name>
</gene>
<dbReference type="SMART" id="SM00768">
    <property type="entry name" value="X8"/>
    <property type="match status" value="1"/>
</dbReference>
<proteinExistence type="predicted"/>
<name>A0A2Z7CM35_9LAMI</name>
<dbReference type="AlphaFoldDB" id="A0A2Z7CM35"/>
<evidence type="ECO:0000313" key="4">
    <source>
        <dbReference type="Proteomes" id="UP000250235"/>
    </source>
</evidence>
<evidence type="ECO:0000256" key="1">
    <source>
        <dbReference type="ARBA" id="ARBA00022729"/>
    </source>
</evidence>
<evidence type="ECO:0000313" key="3">
    <source>
        <dbReference type="EMBL" id="KZV47415.1"/>
    </source>
</evidence>
<reference evidence="3 4" key="1">
    <citation type="journal article" date="2015" name="Proc. Natl. Acad. Sci. U.S.A.">
        <title>The resurrection genome of Boea hygrometrica: A blueprint for survival of dehydration.</title>
        <authorList>
            <person name="Xiao L."/>
            <person name="Yang G."/>
            <person name="Zhang L."/>
            <person name="Yang X."/>
            <person name="Zhao S."/>
            <person name="Ji Z."/>
            <person name="Zhou Q."/>
            <person name="Hu M."/>
            <person name="Wang Y."/>
            <person name="Chen M."/>
            <person name="Xu Y."/>
            <person name="Jin H."/>
            <person name="Xiao X."/>
            <person name="Hu G."/>
            <person name="Bao F."/>
            <person name="Hu Y."/>
            <person name="Wan P."/>
            <person name="Li L."/>
            <person name="Deng X."/>
            <person name="Kuang T."/>
            <person name="Xiang C."/>
            <person name="Zhu J.K."/>
            <person name="Oliver M.J."/>
            <person name="He Y."/>
        </authorList>
    </citation>
    <scope>NUCLEOTIDE SEQUENCE [LARGE SCALE GENOMIC DNA]</scope>
    <source>
        <strain evidence="4">cv. XS01</strain>
    </source>
</reference>
<dbReference type="PANTHER" id="PTHR31044:SF52">
    <property type="entry name" value="OS01G0631500 PROTEIN"/>
    <property type="match status" value="1"/>
</dbReference>
<sequence length="108" mass="12302">FYYLCLAQVGSPPPLMRGFIDYACGVNDCGHIQLDGLCFKPNIVYEHASFALNQEYRPTGICTSLFYVSRSQPIKGLNLIQSRGPLAHSSLLSFILIYYMHYVYEHNM</sequence>
<evidence type="ECO:0000259" key="2">
    <source>
        <dbReference type="SMART" id="SM00768"/>
    </source>
</evidence>
<protein>
    <submittedName>
        <fullName evidence="3">Glucan endo-1,3-beta-glucosidase-like protein 3</fullName>
    </submittedName>
</protein>